<evidence type="ECO:0000313" key="3">
    <source>
        <dbReference type="Proteomes" id="UP000821866"/>
    </source>
</evidence>
<proteinExistence type="predicted"/>
<dbReference type="PROSITE" id="PS50097">
    <property type="entry name" value="BTB"/>
    <property type="match status" value="1"/>
</dbReference>
<feature type="domain" description="BTB" evidence="1">
    <location>
        <begin position="80"/>
        <end position="142"/>
    </location>
</feature>
<dbReference type="InterPro" id="IPR047936">
    <property type="entry name" value="BTBD7_BACK"/>
</dbReference>
<sequence length="406" mass="45021">MQILYCALRSQMVLEMDIPGVGVELFGDLLRYLYTGELSVAGEAGSSAALSTLLRLSEQFGVPNPLAHDLRRMLEGGHLVDASLVWEVPGSVEQEFPCHRVVLAARCPFFRGVIQRRTTAGGEGGRMRIVLDACEDALVELLGPDTLCGVLQWSEQPHGSPWVHRQAMAFLAEEFSALAATPLLFQLTKGQLLALLQSNFLQASELEVLVAVLKWGEQQLLKRMEEREPNIVSQTTHSVARRGARSRRDLLSDNELRDLLSELLCHVRTAHVLPPGAEALLSAQRRGLFPRPPPCMLGGEEAPPSRGAAASWLTGPRPRLFTPYVEEAKAWLEEQLSQEQALGPVSPSPPTCHTFQTLCTWSTKELHSERRACHTDLHRLCAYLTLHCQVLHLFTCIFVATARFIM</sequence>
<name>A0A9J6E0V3_RHIMP</name>
<dbReference type="Proteomes" id="UP000821866">
    <property type="component" value="Chromosome 4"/>
</dbReference>
<dbReference type="Pfam" id="PF07707">
    <property type="entry name" value="BACK"/>
    <property type="match status" value="1"/>
</dbReference>
<dbReference type="PANTHER" id="PTHR16064:SF3">
    <property type="entry name" value="BTB_POZ DOMAIN-CONTAINING PROTEIN 7"/>
    <property type="match status" value="1"/>
</dbReference>
<dbReference type="InterPro" id="IPR042345">
    <property type="entry name" value="Btbd7"/>
</dbReference>
<dbReference type="VEuPathDB" id="VectorBase:LOC119166911"/>
<dbReference type="GO" id="GO:0061138">
    <property type="term" value="P:morphogenesis of a branching epithelium"/>
    <property type="evidence" value="ECO:0007669"/>
    <property type="project" value="InterPro"/>
</dbReference>
<dbReference type="InterPro" id="IPR011333">
    <property type="entry name" value="SKP1/BTB/POZ_sf"/>
</dbReference>
<protein>
    <recommendedName>
        <fullName evidence="1">BTB domain-containing protein</fullName>
    </recommendedName>
</protein>
<dbReference type="Gene3D" id="1.25.40.420">
    <property type="match status" value="1"/>
</dbReference>
<dbReference type="InterPro" id="IPR011705">
    <property type="entry name" value="BACK"/>
</dbReference>
<dbReference type="CDD" id="cd18489">
    <property type="entry name" value="BACK_BTBD7"/>
    <property type="match status" value="1"/>
</dbReference>
<comment type="caution">
    <text evidence="2">The sequence shown here is derived from an EMBL/GenBank/DDBJ whole genome shotgun (WGS) entry which is preliminary data.</text>
</comment>
<gene>
    <name evidence="2" type="ORF">HPB51_011130</name>
</gene>
<dbReference type="AlphaFoldDB" id="A0A9J6E0V3"/>
<reference evidence="2" key="1">
    <citation type="journal article" date="2020" name="Cell">
        <title>Large-Scale Comparative Analyses of Tick Genomes Elucidate Their Genetic Diversity and Vector Capacities.</title>
        <authorList>
            <consortium name="Tick Genome and Microbiome Consortium (TIGMIC)"/>
            <person name="Jia N."/>
            <person name="Wang J."/>
            <person name="Shi W."/>
            <person name="Du L."/>
            <person name="Sun Y."/>
            <person name="Zhan W."/>
            <person name="Jiang J.F."/>
            <person name="Wang Q."/>
            <person name="Zhang B."/>
            <person name="Ji P."/>
            <person name="Bell-Sakyi L."/>
            <person name="Cui X.M."/>
            <person name="Yuan T.T."/>
            <person name="Jiang B.G."/>
            <person name="Yang W.F."/>
            <person name="Lam T.T."/>
            <person name="Chang Q.C."/>
            <person name="Ding S.J."/>
            <person name="Wang X.J."/>
            <person name="Zhu J.G."/>
            <person name="Ruan X.D."/>
            <person name="Zhao L."/>
            <person name="Wei J.T."/>
            <person name="Ye R.Z."/>
            <person name="Que T.C."/>
            <person name="Du C.H."/>
            <person name="Zhou Y.H."/>
            <person name="Cheng J.X."/>
            <person name="Dai P.F."/>
            <person name="Guo W.B."/>
            <person name="Han X.H."/>
            <person name="Huang E.J."/>
            <person name="Li L.F."/>
            <person name="Wei W."/>
            <person name="Gao Y.C."/>
            <person name="Liu J.Z."/>
            <person name="Shao H.Z."/>
            <person name="Wang X."/>
            <person name="Wang C.C."/>
            <person name="Yang T.C."/>
            <person name="Huo Q.B."/>
            <person name="Li W."/>
            <person name="Chen H.Y."/>
            <person name="Chen S.E."/>
            <person name="Zhou L.G."/>
            <person name="Ni X.B."/>
            <person name="Tian J.H."/>
            <person name="Sheng Y."/>
            <person name="Liu T."/>
            <person name="Pan Y.S."/>
            <person name="Xia L.Y."/>
            <person name="Li J."/>
            <person name="Zhao F."/>
            <person name="Cao W.C."/>
        </authorList>
    </citation>
    <scope>NUCLEOTIDE SEQUENCE</scope>
    <source>
        <strain evidence="2">Rmic-2018</strain>
    </source>
</reference>
<dbReference type="PANTHER" id="PTHR16064">
    <property type="entry name" value="BTB POZ DOMAIN CONTAINING 7"/>
    <property type="match status" value="1"/>
</dbReference>
<dbReference type="SMART" id="SM00875">
    <property type="entry name" value="BACK"/>
    <property type="match status" value="1"/>
</dbReference>
<evidence type="ECO:0000259" key="1">
    <source>
        <dbReference type="PROSITE" id="PS50097"/>
    </source>
</evidence>
<dbReference type="InterPro" id="IPR000210">
    <property type="entry name" value="BTB/POZ_dom"/>
</dbReference>
<dbReference type="EMBL" id="JABSTU010000006">
    <property type="protein sequence ID" value="KAH8027900.1"/>
    <property type="molecule type" value="Genomic_DNA"/>
</dbReference>
<reference evidence="2" key="2">
    <citation type="submission" date="2021-09" db="EMBL/GenBank/DDBJ databases">
        <authorList>
            <person name="Jia N."/>
            <person name="Wang J."/>
            <person name="Shi W."/>
            <person name="Du L."/>
            <person name="Sun Y."/>
            <person name="Zhan W."/>
            <person name="Jiang J."/>
            <person name="Wang Q."/>
            <person name="Zhang B."/>
            <person name="Ji P."/>
            <person name="Sakyi L.B."/>
            <person name="Cui X."/>
            <person name="Yuan T."/>
            <person name="Jiang B."/>
            <person name="Yang W."/>
            <person name="Lam T.T.-Y."/>
            <person name="Chang Q."/>
            <person name="Ding S."/>
            <person name="Wang X."/>
            <person name="Zhu J."/>
            <person name="Ruan X."/>
            <person name="Zhao L."/>
            <person name="Wei J."/>
            <person name="Que T."/>
            <person name="Du C."/>
            <person name="Cheng J."/>
            <person name="Dai P."/>
            <person name="Han X."/>
            <person name="Huang E."/>
            <person name="Gao Y."/>
            <person name="Liu J."/>
            <person name="Shao H."/>
            <person name="Ye R."/>
            <person name="Li L."/>
            <person name="Wei W."/>
            <person name="Wang X."/>
            <person name="Wang C."/>
            <person name="Huo Q."/>
            <person name="Li W."/>
            <person name="Guo W."/>
            <person name="Chen H."/>
            <person name="Chen S."/>
            <person name="Zhou L."/>
            <person name="Zhou L."/>
            <person name="Ni X."/>
            <person name="Tian J."/>
            <person name="Zhou Y."/>
            <person name="Sheng Y."/>
            <person name="Liu T."/>
            <person name="Pan Y."/>
            <person name="Xia L."/>
            <person name="Li J."/>
            <person name="Zhao F."/>
            <person name="Cao W."/>
        </authorList>
    </citation>
    <scope>NUCLEOTIDE SEQUENCE</scope>
    <source>
        <strain evidence="2">Rmic-2018</strain>
        <tissue evidence="2">Larvae</tissue>
    </source>
</reference>
<evidence type="ECO:0000313" key="2">
    <source>
        <dbReference type="EMBL" id="KAH8027900.1"/>
    </source>
</evidence>
<dbReference type="Pfam" id="PF00651">
    <property type="entry name" value="BTB"/>
    <property type="match status" value="1"/>
</dbReference>
<organism evidence="2 3">
    <name type="scientific">Rhipicephalus microplus</name>
    <name type="common">Cattle tick</name>
    <name type="synonym">Boophilus microplus</name>
    <dbReference type="NCBI Taxonomy" id="6941"/>
    <lineage>
        <taxon>Eukaryota</taxon>
        <taxon>Metazoa</taxon>
        <taxon>Ecdysozoa</taxon>
        <taxon>Arthropoda</taxon>
        <taxon>Chelicerata</taxon>
        <taxon>Arachnida</taxon>
        <taxon>Acari</taxon>
        <taxon>Parasitiformes</taxon>
        <taxon>Ixodida</taxon>
        <taxon>Ixodoidea</taxon>
        <taxon>Ixodidae</taxon>
        <taxon>Rhipicephalinae</taxon>
        <taxon>Rhipicephalus</taxon>
        <taxon>Boophilus</taxon>
    </lineage>
</organism>
<dbReference type="SUPFAM" id="SSF54695">
    <property type="entry name" value="POZ domain"/>
    <property type="match status" value="1"/>
</dbReference>
<accession>A0A9J6E0V3</accession>
<dbReference type="Gene3D" id="3.30.710.10">
    <property type="entry name" value="Potassium Channel Kv1.1, Chain A"/>
    <property type="match status" value="1"/>
</dbReference>
<keyword evidence="3" id="KW-1185">Reference proteome</keyword>